<feature type="transmembrane region" description="Helical" evidence="4">
    <location>
        <begin position="68"/>
        <end position="85"/>
    </location>
</feature>
<feature type="transmembrane region" description="Helical" evidence="4">
    <location>
        <begin position="161"/>
        <end position="183"/>
    </location>
</feature>
<feature type="transmembrane region" description="Helical" evidence="4">
    <location>
        <begin position="199"/>
        <end position="219"/>
    </location>
</feature>
<feature type="transmembrane region" description="Helical" evidence="4">
    <location>
        <begin position="92"/>
        <end position="117"/>
    </location>
</feature>
<gene>
    <name evidence="6" type="ORF">J2Z49_002678</name>
</gene>
<keyword evidence="4" id="KW-0472">Membrane</keyword>
<protein>
    <recommendedName>
        <fullName evidence="5">SpoOB alpha-helical domain-containing protein</fullName>
    </recommendedName>
</protein>
<name>A0ABU0B4B1_9FIRM</name>
<comment type="caution">
    <text evidence="6">The sequence shown here is derived from an EMBL/GenBank/DDBJ whole genome shotgun (WGS) entry which is preliminary data.</text>
</comment>
<reference evidence="6 7" key="1">
    <citation type="submission" date="2023-07" db="EMBL/GenBank/DDBJ databases">
        <title>Genomic Encyclopedia of Type Strains, Phase IV (KMG-IV): sequencing the most valuable type-strain genomes for metagenomic binning, comparative biology and taxonomic classification.</title>
        <authorList>
            <person name="Goeker M."/>
        </authorList>
    </citation>
    <scope>NUCLEOTIDE SEQUENCE [LARGE SCALE GENOMIC DNA]</scope>
    <source>
        <strain evidence="6 7">DSM 12396</strain>
    </source>
</reference>
<evidence type="ECO:0000256" key="2">
    <source>
        <dbReference type="ARBA" id="ARBA00022679"/>
    </source>
</evidence>
<keyword evidence="1" id="KW-0597">Phosphoprotein</keyword>
<feature type="domain" description="SpoOB alpha-helical" evidence="5">
    <location>
        <begin position="243"/>
        <end position="280"/>
    </location>
</feature>
<evidence type="ECO:0000256" key="1">
    <source>
        <dbReference type="ARBA" id="ARBA00022553"/>
    </source>
</evidence>
<feature type="transmembrane region" description="Helical" evidence="4">
    <location>
        <begin position="12"/>
        <end position="33"/>
    </location>
</feature>
<keyword evidence="4" id="KW-0812">Transmembrane</keyword>
<evidence type="ECO:0000313" key="7">
    <source>
        <dbReference type="Proteomes" id="UP001225644"/>
    </source>
</evidence>
<proteinExistence type="predicted"/>
<keyword evidence="2" id="KW-0808">Transferase</keyword>
<accession>A0ABU0B4B1</accession>
<dbReference type="Gene3D" id="1.10.287.130">
    <property type="match status" value="1"/>
</dbReference>
<dbReference type="InterPro" id="IPR016120">
    <property type="entry name" value="Sig_transdc_His_kin_SpoOB"/>
</dbReference>
<dbReference type="InterPro" id="IPR039506">
    <property type="entry name" value="SPOB_a"/>
</dbReference>
<evidence type="ECO:0000256" key="4">
    <source>
        <dbReference type="SAM" id="Phobius"/>
    </source>
</evidence>
<dbReference type="RefSeq" id="WP_307403389.1">
    <property type="nucleotide sequence ID" value="NZ_JAUSUX010000030.1"/>
</dbReference>
<evidence type="ECO:0000256" key="3">
    <source>
        <dbReference type="ARBA" id="ARBA00022777"/>
    </source>
</evidence>
<feature type="transmembrane region" description="Helical" evidence="4">
    <location>
        <begin position="129"/>
        <end position="149"/>
    </location>
</feature>
<dbReference type="Proteomes" id="UP001225644">
    <property type="component" value="Unassembled WGS sequence"/>
</dbReference>
<evidence type="ECO:0000313" key="6">
    <source>
        <dbReference type="EMBL" id="MDQ0287549.1"/>
    </source>
</evidence>
<evidence type="ECO:0000259" key="5">
    <source>
        <dbReference type="Pfam" id="PF14689"/>
    </source>
</evidence>
<feature type="transmembrane region" description="Helical" evidence="4">
    <location>
        <begin position="45"/>
        <end position="62"/>
    </location>
</feature>
<sequence length="287" mass="33098">MGTGLAATLLHYGLFLYNFIIENVVFLALALTLNGYDIKQNWRRVLLVGTIFGIAGVVFFHLPQTFRITLLWVFFFWTIKFFFGFTIQKSVLVTFSVLTVALLAESTAFFILVYLIGVTPASYFASFKIRVICPLAYVIPLAILIYVSYRRRWRIFKETGRLNIPVGTFLPLLMQMFLIYIAVNEFFSAARFDASTQKLMALIFALLTISLFLSLFLTWRVLRFAEREAVVAAQEKLAEEMRWEIDILRGQRHDFINHVQIITALLSEGRKEELARYVKALKEGLLT</sequence>
<dbReference type="EMBL" id="JAUSUX010000030">
    <property type="protein sequence ID" value="MDQ0287549.1"/>
    <property type="molecule type" value="Genomic_DNA"/>
</dbReference>
<dbReference type="SUPFAM" id="SSF55890">
    <property type="entry name" value="Sporulation response regulatory protein Spo0B"/>
    <property type="match status" value="1"/>
</dbReference>
<organism evidence="6 7">
    <name type="scientific">Desulfofundulus luciae</name>
    <dbReference type="NCBI Taxonomy" id="74702"/>
    <lineage>
        <taxon>Bacteria</taxon>
        <taxon>Bacillati</taxon>
        <taxon>Bacillota</taxon>
        <taxon>Clostridia</taxon>
        <taxon>Eubacteriales</taxon>
        <taxon>Peptococcaceae</taxon>
        <taxon>Desulfofundulus</taxon>
    </lineage>
</organism>
<keyword evidence="7" id="KW-1185">Reference proteome</keyword>
<keyword evidence="4" id="KW-1133">Transmembrane helix</keyword>
<keyword evidence="3" id="KW-0418">Kinase</keyword>
<dbReference type="Pfam" id="PF14689">
    <property type="entry name" value="SPOB_a"/>
    <property type="match status" value="1"/>
</dbReference>